<keyword evidence="2" id="KW-1185">Reference proteome</keyword>
<comment type="caution">
    <text evidence="1">The sequence shown here is derived from an EMBL/GenBank/DDBJ whole genome shotgun (WGS) entry which is preliminary data.</text>
</comment>
<evidence type="ECO:0000313" key="2">
    <source>
        <dbReference type="Proteomes" id="UP000241912"/>
    </source>
</evidence>
<dbReference type="EMBL" id="PXXU01000054">
    <property type="protein sequence ID" value="PSJ16375.1"/>
    <property type="molecule type" value="Genomic_DNA"/>
</dbReference>
<gene>
    <name evidence="1" type="ORF">C7H79_13805</name>
</gene>
<evidence type="ECO:0000313" key="1">
    <source>
        <dbReference type="EMBL" id="PSJ16375.1"/>
    </source>
</evidence>
<dbReference type="AlphaFoldDB" id="A0A2P7NSE5"/>
<dbReference type="Proteomes" id="UP000241912">
    <property type="component" value="Unassembled WGS sequence"/>
</dbReference>
<organism evidence="1 2">
    <name type="scientific">Nitrosomonas supralitoralis</name>
    <dbReference type="NCBI Taxonomy" id="2116706"/>
    <lineage>
        <taxon>Bacteria</taxon>
        <taxon>Pseudomonadati</taxon>
        <taxon>Pseudomonadota</taxon>
        <taxon>Betaproteobacteria</taxon>
        <taxon>Nitrosomonadales</taxon>
        <taxon>Nitrosomonadaceae</taxon>
        <taxon>Nitrosomonas</taxon>
    </lineage>
</organism>
<reference evidence="1 2" key="1">
    <citation type="submission" date="2018-03" db="EMBL/GenBank/DDBJ databases">
        <title>Draft genome of Nitrosomonas supralitoralis APG5.</title>
        <authorList>
            <person name="Urakawa H."/>
            <person name="Lopez J.V."/>
        </authorList>
    </citation>
    <scope>NUCLEOTIDE SEQUENCE [LARGE SCALE GENOMIC DNA]</scope>
    <source>
        <strain evidence="1 2">APG5</strain>
    </source>
</reference>
<protein>
    <submittedName>
        <fullName evidence="1">Uncharacterized protein</fullName>
    </submittedName>
</protein>
<sequence length="69" mass="8238">MACSCKKEIEWLNAAIRKSLLFDYSISFPFGLEPHRLYSIVLRKIHLIHEYWKIYGSILIGTLFWNAEY</sequence>
<accession>A0A2P7NSE5</accession>
<name>A0A2P7NSE5_9PROT</name>
<proteinExistence type="predicted"/>